<dbReference type="EMBL" id="UGMS01000002">
    <property type="protein sequence ID" value="STW66304.1"/>
    <property type="molecule type" value="Genomic_DNA"/>
</dbReference>
<keyword evidence="1" id="KW-0436">Ligase</keyword>
<organism evidence="1 2">
    <name type="scientific">Klebsiella michiganensis</name>
    <dbReference type="NCBI Taxonomy" id="1134687"/>
    <lineage>
        <taxon>Bacteria</taxon>
        <taxon>Pseudomonadati</taxon>
        <taxon>Pseudomonadota</taxon>
        <taxon>Gammaproteobacteria</taxon>
        <taxon>Enterobacterales</taxon>
        <taxon>Enterobacteriaceae</taxon>
        <taxon>Klebsiella/Raoultella group</taxon>
        <taxon>Klebsiella</taxon>
    </lineage>
</organism>
<evidence type="ECO:0000313" key="1">
    <source>
        <dbReference type="EMBL" id="STW66304.1"/>
    </source>
</evidence>
<gene>
    <name evidence="1" type="ORF">NCTC11685_04047</name>
</gene>
<protein>
    <submittedName>
        <fullName evidence="1">Phenylacetate-coenzyme A ligase</fullName>
    </submittedName>
</protein>
<comment type="caution">
    <text evidence="1">The sequence shown here is derived from an EMBL/GenBank/DDBJ whole genome shotgun (WGS) entry which is preliminary data.</text>
</comment>
<accession>A0A7H4PEH7</accession>
<dbReference type="Proteomes" id="UP000254863">
    <property type="component" value="Unassembled WGS sequence"/>
</dbReference>
<dbReference type="AlphaFoldDB" id="A0A7H4PEH7"/>
<dbReference type="GO" id="GO:0016874">
    <property type="term" value="F:ligase activity"/>
    <property type="evidence" value="ECO:0007669"/>
    <property type="project" value="UniProtKB-KW"/>
</dbReference>
<evidence type="ECO:0000313" key="2">
    <source>
        <dbReference type="Proteomes" id="UP000254863"/>
    </source>
</evidence>
<name>A0A7H4PEH7_9ENTR</name>
<reference evidence="1 2" key="1">
    <citation type="submission" date="2018-06" db="EMBL/GenBank/DDBJ databases">
        <authorList>
            <consortium name="Pathogen Informatics"/>
            <person name="Doyle S."/>
        </authorList>
    </citation>
    <scope>NUCLEOTIDE SEQUENCE [LARGE SCALE GENOMIC DNA]</scope>
    <source>
        <strain evidence="1 2">NCTC11685</strain>
    </source>
</reference>
<sequence length="83" mass="9042">MLLQYAAELAGKNRRLPGIETILYGSESLFTEQLQLLKSAFPNARIASIGCACVDAGLIGLSTPDCLADEHRVFEPETIRGNY</sequence>
<proteinExistence type="predicted"/>